<keyword evidence="6" id="KW-1185">Reference proteome</keyword>
<evidence type="ECO:0000256" key="3">
    <source>
        <dbReference type="ARBA" id="ARBA00023163"/>
    </source>
</evidence>
<dbReference type="InterPro" id="IPR036388">
    <property type="entry name" value="WH-like_DNA-bd_sf"/>
</dbReference>
<dbReference type="SMART" id="SM00345">
    <property type="entry name" value="HTH_GNTR"/>
    <property type="match status" value="1"/>
</dbReference>
<dbReference type="GO" id="GO:0003677">
    <property type="term" value="F:DNA binding"/>
    <property type="evidence" value="ECO:0007669"/>
    <property type="project" value="UniProtKB-KW"/>
</dbReference>
<dbReference type="Gene3D" id="1.20.120.530">
    <property type="entry name" value="GntR ligand-binding domain-like"/>
    <property type="match status" value="1"/>
</dbReference>
<comment type="caution">
    <text evidence="5">The sequence shown here is derived from an EMBL/GenBank/DDBJ whole genome shotgun (WGS) entry which is preliminary data.</text>
</comment>
<dbReference type="SUPFAM" id="SSF46785">
    <property type="entry name" value="Winged helix' DNA-binding domain"/>
    <property type="match status" value="1"/>
</dbReference>
<reference evidence="5 6" key="1">
    <citation type="submission" date="2018-04" db="EMBL/GenBank/DDBJ databases">
        <title>Novel actinobacteria from marine sediment.</title>
        <authorList>
            <person name="Ng Z.Y."/>
            <person name="Tan G.Y.A."/>
        </authorList>
    </citation>
    <scope>NUCLEOTIDE SEQUENCE [LARGE SCALE GENOMIC DNA]</scope>
    <source>
        <strain evidence="5 6">TPS81</strain>
    </source>
</reference>
<evidence type="ECO:0000259" key="4">
    <source>
        <dbReference type="PROSITE" id="PS50949"/>
    </source>
</evidence>
<organism evidence="5 6">
    <name type="scientific">Marinitenerispora sediminis</name>
    <dbReference type="NCBI Taxonomy" id="1931232"/>
    <lineage>
        <taxon>Bacteria</taxon>
        <taxon>Bacillati</taxon>
        <taxon>Actinomycetota</taxon>
        <taxon>Actinomycetes</taxon>
        <taxon>Streptosporangiales</taxon>
        <taxon>Nocardiopsidaceae</taxon>
        <taxon>Marinitenerispora</taxon>
    </lineage>
</organism>
<dbReference type="PANTHER" id="PTHR43537">
    <property type="entry name" value="TRANSCRIPTIONAL REGULATOR, GNTR FAMILY"/>
    <property type="match status" value="1"/>
</dbReference>
<keyword evidence="3" id="KW-0804">Transcription</keyword>
<dbReference type="CDD" id="cd07377">
    <property type="entry name" value="WHTH_GntR"/>
    <property type="match status" value="1"/>
</dbReference>
<dbReference type="InterPro" id="IPR008920">
    <property type="entry name" value="TF_FadR/GntR_C"/>
</dbReference>
<dbReference type="AlphaFoldDB" id="A0A368T8L6"/>
<evidence type="ECO:0000256" key="1">
    <source>
        <dbReference type="ARBA" id="ARBA00023015"/>
    </source>
</evidence>
<evidence type="ECO:0000313" key="5">
    <source>
        <dbReference type="EMBL" id="RCV60661.1"/>
    </source>
</evidence>
<dbReference type="SMART" id="SM00895">
    <property type="entry name" value="FCD"/>
    <property type="match status" value="1"/>
</dbReference>
<dbReference type="RefSeq" id="WP_114397829.1">
    <property type="nucleotide sequence ID" value="NZ_QEIM01000049.1"/>
</dbReference>
<dbReference type="GO" id="GO:0003700">
    <property type="term" value="F:DNA-binding transcription factor activity"/>
    <property type="evidence" value="ECO:0007669"/>
    <property type="project" value="InterPro"/>
</dbReference>
<dbReference type="PANTHER" id="PTHR43537:SF5">
    <property type="entry name" value="UXU OPERON TRANSCRIPTIONAL REGULATOR"/>
    <property type="match status" value="1"/>
</dbReference>
<gene>
    <name evidence="5" type="ORF">DEF24_06610</name>
</gene>
<sequence length="235" mass="25482">MSAPGELEPVPRESTAALIANQLRAAIMHGTLAPGDQLGETDLAGRLGVSRGPLREAMQRLVQEGLLRSERHRGLFVIDLTAEDVRDVYTARLAIERCACELIMRGNRGEALARLTAALTTLVAAAETGDRTAMSNADHAFHQTLVSCSGNSRLERMAETLLVETRMCLTVMQDVYPEPAELVDEHQKLVDAIADGDERLLLRLIEDHMMGTVERISEVDDRSGSDPGGARAVTG</sequence>
<proteinExistence type="predicted"/>
<dbReference type="Gene3D" id="1.10.10.10">
    <property type="entry name" value="Winged helix-like DNA-binding domain superfamily/Winged helix DNA-binding domain"/>
    <property type="match status" value="1"/>
</dbReference>
<dbReference type="InterPro" id="IPR011711">
    <property type="entry name" value="GntR_C"/>
</dbReference>
<dbReference type="Proteomes" id="UP000253318">
    <property type="component" value="Unassembled WGS sequence"/>
</dbReference>
<evidence type="ECO:0000313" key="6">
    <source>
        <dbReference type="Proteomes" id="UP000253318"/>
    </source>
</evidence>
<evidence type="ECO:0000256" key="2">
    <source>
        <dbReference type="ARBA" id="ARBA00023125"/>
    </source>
</evidence>
<dbReference type="InterPro" id="IPR036390">
    <property type="entry name" value="WH_DNA-bd_sf"/>
</dbReference>
<dbReference type="PROSITE" id="PS50949">
    <property type="entry name" value="HTH_GNTR"/>
    <property type="match status" value="1"/>
</dbReference>
<dbReference type="PRINTS" id="PR00035">
    <property type="entry name" value="HTHGNTR"/>
</dbReference>
<accession>A0A368T8L6</accession>
<keyword evidence="1" id="KW-0805">Transcription regulation</keyword>
<dbReference type="SUPFAM" id="SSF48008">
    <property type="entry name" value="GntR ligand-binding domain-like"/>
    <property type="match status" value="1"/>
</dbReference>
<keyword evidence="2" id="KW-0238">DNA-binding</keyword>
<feature type="domain" description="HTH gntR-type" evidence="4">
    <location>
        <begin position="13"/>
        <end position="80"/>
    </location>
</feature>
<dbReference type="Pfam" id="PF07729">
    <property type="entry name" value="FCD"/>
    <property type="match status" value="1"/>
</dbReference>
<dbReference type="InterPro" id="IPR000524">
    <property type="entry name" value="Tscrpt_reg_HTH_GntR"/>
</dbReference>
<dbReference type="EMBL" id="QEIN01000036">
    <property type="protein sequence ID" value="RCV60661.1"/>
    <property type="molecule type" value="Genomic_DNA"/>
</dbReference>
<dbReference type="OrthoDB" id="9816161at2"/>
<name>A0A368T8L6_9ACTN</name>
<protein>
    <submittedName>
        <fullName evidence="5">GntR family transcriptional regulator</fullName>
    </submittedName>
</protein>
<dbReference type="Pfam" id="PF00392">
    <property type="entry name" value="GntR"/>
    <property type="match status" value="1"/>
</dbReference>